<feature type="compositionally biased region" description="Polar residues" evidence="1">
    <location>
        <begin position="80"/>
        <end position="91"/>
    </location>
</feature>
<evidence type="ECO:0000313" key="4">
    <source>
        <dbReference type="Proteomes" id="UP000252289"/>
    </source>
</evidence>
<evidence type="ECO:0000259" key="2">
    <source>
        <dbReference type="Pfam" id="PF02108"/>
    </source>
</evidence>
<accession>A0A368EMG8</accession>
<name>A0A368EMG8_9PROT</name>
<sequence>MSELFEQDLTPLAPQEIERLLKQSRDAGFHLDENAPRKQRGDFKKSNLIEIARAVSDEKDAESSPSPDEKASGEAVTPENEASVSQTTSSAGEDKPNETDSLAVEADQVELTHEEALNKAFEDGKSRGYEDGLTAGRTEGKEQGKELGRTEGMAEGKVEGGNEAEARLSAQVSALEKLITNTINSETLDAGYLRNLLGQKIAELASERAGSEITIAPEGFSEKIEKLLDTVSHATETPFIFLNGTDYQSVAHLLITRDSLKKASIQIDSSLQPGDLRIQIGHIGLEDRLTQRLGLEASETEPKAEEKLVEIGETLQKLLDDDADQSDEQPSIEFEKDQEIDLSDSNEGEESSDE</sequence>
<feature type="region of interest" description="Disordered" evidence="1">
    <location>
        <begin position="317"/>
        <end position="354"/>
    </location>
</feature>
<feature type="region of interest" description="Disordered" evidence="1">
    <location>
        <begin position="1"/>
        <end position="99"/>
    </location>
</feature>
<feature type="compositionally biased region" description="Basic and acidic residues" evidence="1">
    <location>
        <begin position="138"/>
        <end position="147"/>
    </location>
</feature>
<comment type="caution">
    <text evidence="3">The sequence shown here is derived from an EMBL/GenBank/DDBJ whole genome shotgun (WGS) entry which is preliminary data.</text>
</comment>
<dbReference type="Proteomes" id="UP000252289">
    <property type="component" value="Unassembled WGS sequence"/>
</dbReference>
<dbReference type="InterPro" id="IPR018035">
    <property type="entry name" value="Flagellar_FliH/T3SS_HrpE"/>
</dbReference>
<dbReference type="Pfam" id="PF02108">
    <property type="entry name" value="FliH"/>
    <property type="match status" value="1"/>
</dbReference>
<evidence type="ECO:0000313" key="3">
    <source>
        <dbReference type="EMBL" id="RCL85260.1"/>
    </source>
</evidence>
<proteinExistence type="predicted"/>
<reference evidence="3 4" key="1">
    <citation type="journal article" date="2018" name="Microbiome">
        <title>Fine metagenomic profile of the Mediterranean stratified and mixed water columns revealed by assembly and recruitment.</title>
        <authorList>
            <person name="Haro-Moreno J.M."/>
            <person name="Lopez-Perez M."/>
            <person name="De La Torre J.R."/>
            <person name="Picazo A."/>
            <person name="Camacho A."/>
            <person name="Rodriguez-Valera F."/>
        </authorList>
    </citation>
    <scope>NUCLEOTIDE SEQUENCE [LARGE SCALE GENOMIC DNA]</scope>
    <source>
        <strain evidence="3">MED-G50</strain>
    </source>
</reference>
<feature type="compositionally biased region" description="Basic and acidic residues" evidence="1">
    <location>
        <begin position="119"/>
        <end position="130"/>
    </location>
</feature>
<gene>
    <name evidence="3" type="ORF">DBW64_01150</name>
</gene>
<feature type="compositionally biased region" description="Basic and acidic residues" evidence="1">
    <location>
        <begin position="16"/>
        <end position="47"/>
    </location>
</feature>
<feature type="domain" description="Flagellar assembly protein FliH/Type III secretion system HrpE" evidence="2">
    <location>
        <begin position="173"/>
        <end position="293"/>
    </location>
</feature>
<feature type="compositionally biased region" description="Acidic residues" evidence="1">
    <location>
        <begin position="340"/>
        <end position="354"/>
    </location>
</feature>
<feature type="region of interest" description="Disordered" evidence="1">
    <location>
        <begin position="119"/>
        <end position="147"/>
    </location>
</feature>
<feature type="compositionally biased region" description="Basic and acidic residues" evidence="1">
    <location>
        <begin position="55"/>
        <end position="72"/>
    </location>
</feature>
<dbReference type="AlphaFoldDB" id="A0A368EMG8"/>
<protein>
    <recommendedName>
        <fullName evidence="2">Flagellar assembly protein FliH/Type III secretion system HrpE domain-containing protein</fullName>
    </recommendedName>
</protein>
<dbReference type="EMBL" id="QOQK01000003">
    <property type="protein sequence ID" value="RCL85260.1"/>
    <property type="molecule type" value="Genomic_DNA"/>
</dbReference>
<organism evidence="3 4">
    <name type="scientific">PS1 clade bacterium</name>
    <dbReference type="NCBI Taxonomy" id="2175152"/>
    <lineage>
        <taxon>Bacteria</taxon>
        <taxon>Pseudomonadati</taxon>
        <taxon>Pseudomonadota</taxon>
        <taxon>Alphaproteobacteria</taxon>
        <taxon>PS1 clade</taxon>
    </lineage>
</organism>
<evidence type="ECO:0000256" key="1">
    <source>
        <dbReference type="SAM" id="MobiDB-lite"/>
    </source>
</evidence>